<proteinExistence type="predicted"/>
<name>A0ABS5XC09_9GAMM</name>
<gene>
    <name evidence="2" type="ORF">J7302_03655</name>
</gene>
<protein>
    <submittedName>
        <fullName evidence="2">MFS transporter</fullName>
    </submittedName>
</protein>
<dbReference type="EMBL" id="JAGTIS010000001">
    <property type="protein sequence ID" value="MBT8765234.1"/>
    <property type="molecule type" value="Genomic_DNA"/>
</dbReference>
<evidence type="ECO:0000313" key="2">
    <source>
        <dbReference type="EMBL" id="MBT8765234.1"/>
    </source>
</evidence>
<feature type="transmembrane region" description="Helical" evidence="1">
    <location>
        <begin position="55"/>
        <end position="75"/>
    </location>
</feature>
<dbReference type="RefSeq" id="WP_215370409.1">
    <property type="nucleotide sequence ID" value="NZ_JAGTIS010000001.1"/>
</dbReference>
<dbReference type="Proteomes" id="UP001519667">
    <property type="component" value="Unassembled WGS sequence"/>
</dbReference>
<keyword evidence="1" id="KW-0472">Membrane</keyword>
<keyword evidence="1" id="KW-1133">Transmembrane helix</keyword>
<evidence type="ECO:0000256" key="1">
    <source>
        <dbReference type="SAM" id="Phobius"/>
    </source>
</evidence>
<evidence type="ECO:0000313" key="3">
    <source>
        <dbReference type="Proteomes" id="UP001519667"/>
    </source>
</evidence>
<sequence>MVALLILGGLLLIITGLVWLVMLAFGTSLLWGIGSLIPPINLAYALRHWRIARKAVVLGSMGAIPLVVGVTMLAAQDPGRLQAILSLRWMGGDEPQQAELDVRLRGELNGQRFLPQHAELIDGVLTLREGQDFYARRELVIRLGEQPQGALRLDVLPQDAGKQPEVEISWVLPDHELPEARRIARGYTLHLDLQPVAPNKLAGEFHLVLPPRFATTLTGRLELFMDQLRYRDGRVDTTYDSRDTLAHVIREYLQRRFSTREVDLRPLPALSLPARELEVQVGARIAGQPQDLLLQLFKNDASGWRVRNDRYPPLAPVVPQPATATLVVARDAVGSISTSLPVDRREHFSLQQLLTNPRDYQNLELRVATLRGSMAQGRFAGLDRDGRLVIRRSLGGSGEASFSVGAEEIERIELLEP</sequence>
<keyword evidence="3" id="KW-1185">Reference proteome</keyword>
<keyword evidence="1" id="KW-0812">Transmembrane</keyword>
<feature type="transmembrane region" description="Helical" evidence="1">
    <location>
        <begin position="6"/>
        <end position="34"/>
    </location>
</feature>
<accession>A0ABS5XC09</accession>
<reference evidence="2 3" key="1">
    <citation type="submission" date="2021-04" db="EMBL/GenBank/DDBJ databases">
        <title>Pseudomonas boanensis sp. nov., a bacterium isolated from river water used for household purposes in Boane District, Mozambique.</title>
        <authorList>
            <person name="Nicklasson M."/>
            <person name="Martin-Rodriguez A.J."/>
            <person name="Thorell K."/>
            <person name="Neves L."/>
            <person name="Mussagy A."/>
            <person name="Rydberg H.A."/>
            <person name="Hernroth B."/>
            <person name="Svensson-Stadler L."/>
            <person name="Sjoling A."/>
        </authorList>
    </citation>
    <scope>NUCLEOTIDE SEQUENCE [LARGE SCALE GENOMIC DNA]</scope>
    <source>
        <strain evidence="2 3">DB1</strain>
    </source>
</reference>
<organism evidence="2 3">
    <name type="scientific">Metapseudomonas boanensis</name>
    <dbReference type="NCBI Taxonomy" id="2822138"/>
    <lineage>
        <taxon>Bacteria</taxon>
        <taxon>Pseudomonadati</taxon>
        <taxon>Pseudomonadota</taxon>
        <taxon>Gammaproteobacteria</taxon>
        <taxon>Pseudomonadales</taxon>
        <taxon>Pseudomonadaceae</taxon>
        <taxon>Metapseudomonas</taxon>
    </lineage>
</organism>
<comment type="caution">
    <text evidence="2">The sequence shown here is derived from an EMBL/GenBank/DDBJ whole genome shotgun (WGS) entry which is preliminary data.</text>
</comment>